<evidence type="ECO:0000313" key="1">
    <source>
        <dbReference type="EMBL" id="TRZ24646.1"/>
    </source>
</evidence>
<sequence>SSTWSVFTLARGKGDSCSSVQASPVPINALHPFPCSQKTHIDLYSELAQTNGNSAKIT</sequence>
<name>A0A8K1LST1_9PASS</name>
<feature type="non-terminal residue" evidence="1">
    <location>
        <position position="1"/>
    </location>
</feature>
<feature type="non-terminal residue" evidence="1">
    <location>
        <position position="58"/>
    </location>
</feature>
<gene>
    <name evidence="1" type="ORF">HGM15179_002474</name>
</gene>
<keyword evidence="2" id="KW-1185">Reference proteome</keyword>
<proteinExistence type="predicted"/>
<reference evidence="1" key="1">
    <citation type="submission" date="2019-04" db="EMBL/GenBank/DDBJ databases">
        <title>Genome assembly of Zosterops borbonicus 15179.</title>
        <authorList>
            <person name="Leroy T."/>
            <person name="Anselmetti Y."/>
            <person name="Tilak M.-K."/>
            <person name="Nabholz B."/>
        </authorList>
    </citation>
    <scope>NUCLEOTIDE SEQUENCE</scope>
    <source>
        <strain evidence="1">HGM_15179</strain>
        <tissue evidence="1">Muscle</tissue>
    </source>
</reference>
<dbReference type="AlphaFoldDB" id="A0A8K1LST1"/>
<accession>A0A8K1LST1</accession>
<organism evidence="1 2">
    <name type="scientific">Zosterops borbonicus</name>
    <dbReference type="NCBI Taxonomy" id="364589"/>
    <lineage>
        <taxon>Eukaryota</taxon>
        <taxon>Metazoa</taxon>
        <taxon>Chordata</taxon>
        <taxon>Craniata</taxon>
        <taxon>Vertebrata</taxon>
        <taxon>Euteleostomi</taxon>
        <taxon>Archelosauria</taxon>
        <taxon>Archosauria</taxon>
        <taxon>Dinosauria</taxon>
        <taxon>Saurischia</taxon>
        <taxon>Theropoda</taxon>
        <taxon>Coelurosauria</taxon>
        <taxon>Aves</taxon>
        <taxon>Neognathae</taxon>
        <taxon>Neoaves</taxon>
        <taxon>Telluraves</taxon>
        <taxon>Australaves</taxon>
        <taxon>Passeriformes</taxon>
        <taxon>Sylvioidea</taxon>
        <taxon>Zosteropidae</taxon>
        <taxon>Zosterops</taxon>
    </lineage>
</organism>
<protein>
    <submittedName>
        <fullName evidence="1">Uncharacterized protein</fullName>
    </submittedName>
</protein>
<comment type="caution">
    <text evidence="1">The sequence shown here is derived from an EMBL/GenBank/DDBJ whole genome shotgun (WGS) entry which is preliminary data.</text>
</comment>
<dbReference type="Proteomes" id="UP000796761">
    <property type="component" value="Unassembled WGS sequence"/>
</dbReference>
<evidence type="ECO:0000313" key="2">
    <source>
        <dbReference type="Proteomes" id="UP000796761"/>
    </source>
</evidence>
<dbReference type="EMBL" id="SWJQ01000043">
    <property type="protein sequence ID" value="TRZ24646.1"/>
    <property type="molecule type" value="Genomic_DNA"/>
</dbReference>